<evidence type="ECO:0000259" key="7">
    <source>
        <dbReference type="PROSITE" id="PS50011"/>
    </source>
</evidence>
<dbReference type="InterPro" id="IPR011009">
    <property type="entry name" value="Kinase-like_dom_sf"/>
</dbReference>
<evidence type="ECO:0000256" key="2">
    <source>
        <dbReference type="ARBA" id="ARBA00022679"/>
    </source>
</evidence>
<dbReference type="Proteomes" id="UP000193411">
    <property type="component" value="Unassembled WGS sequence"/>
</dbReference>
<dbReference type="PANTHER" id="PTHR43671">
    <property type="entry name" value="SERINE/THREONINE-PROTEIN KINASE NEK"/>
    <property type="match status" value="1"/>
</dbReference>
<dbReference type="InterPro" id="IPR000719">
    <property type="entry name" value="Prot_kinase_dom"/>
</dbReference>
<dbReference type="PROSITE" id="PS50011">
    <property type="entry name" value="PROTEIN_KINASE_DOM"/>
    <property type="match status" value="1"/>
</dbReference>
<keyword evidence="9" id="KW-1185">Reference proteome</keyword>
<feature type="compositionally biased region" description="Basic residues" evidence="6">
    <location>
        <begin position="440"/>
        <end position="451"/>
    </location>
</feature>
<dbReference type="Gene3D" id="1.10.510.10">
    <property type="entry name" value="Transferase(Phosphotransferase) domain 1"/>
    <property type="match status" value="1"/>
</dbReference>
<reference evidence="8 9" key="1">
    <citation type="submission" date="2016-07" db="EMBL/GenBank/DDBJ databases">
        <title>Pervasive Adenine N6-methylation of Active Genes in Fungi.</title>
        <authorList>
            <consortium name="DOE Joint Genome Institute"/>
            <person name="Mondo S.J."/>
            <person name="Dannebaum R.O."/>
            <person name="Kuo R.C."/>
            <person name="Labutti K."/>
            <person name="Haridas S."/>
            <person name="Kuo A."/>
            <person name="Salamov A."/>
            <person name="Ahrendt S.R."/>
            <person name="Lipzen A."/>
            <person name="Sullivan W."/>
            <person name="Andreopoulos W.B."/>
            <person name="Clum A."/>
            <person name="Lindquist E."/>
            <person name="Daum C."/>
            <person name="Ramamoorthy G.K."/>
            <person name="Gryganskyi A."/>
            <person name="Culley D."/>
            <person name="Magnuson J.K."/>
            <person name="James T.Y."/>
            <person name="O'Malley M.A."/>
            <person name="Stajich J.E."/>
            <person name="Spatafora J.W."/>
            <person name="Visel A."/>
            <person name="Grigoriev I.V."/>
        </authorList>
    </citation>
    <scope>NUCLEOTIDE SEQUENCE [LARGE SCALE GENOMIC DNA]</scope>
    <source>
        <strain evidence="8 9">PL171</strain>
    </source>
</reference>
<feature type="domain" description="Protein kinase" evidence="7">
    <location>
        <begin position="1"/>
        <end position="176"/>
    </location>
</feature>
<keyword evidence="2" id="KW-0808">Transferase</keyword>
<dbReference type="PROSITE" id="PS00108">
    <property type="entry name" value="PROTEIN_KINASE_ST"/>
    <property type="match status" value="1"/>
</dbReference>
<feature type="non-terminal residue" evidence="8">
    <location>
        <position position="1"/>
    </location>
</feature>
<feature type="compositionally biased region" description="Polar residues" evidence="6">
    <location>
        <begin position="203"/>
        <end position="219"/>
    </location>
</feature>
<accession>A0A1Y2HFT1</accession>
<feature type="region of interest" description="Disordered" evidence="6">
    <location>
        <begin position="203"/>
        <end position="235"/>
    </location>
</feature>
<protein>
    <recommendedName>
        <fullName evidence="1">non-specific serine/threonine protein kinase</fullName>
        <ecNumber evidence="1">2.7.11.1</ecNumber>
    </recommendedName>
</protein>
<dbReference type="Pfam" id="PF00069">
    <property type="entry name" value="Pkinase"/>
    <property type="match status" value="1"/>
</dbReference>
<dbReference type="STRING" id="765915.A0A1Y2HFT1"/>
<dbReference type="EC" id="2.7.11.1" evidence="1"/>
<dbReference type="OrthoDB" id="541276at2759"/>
<dbReference type="PANTHER" id="PTHR43671:SF13">
    <property type="entry name" value="SERINE_THREONINE-PROTEIN KINASE NEK2"/>
    <property type="match status" value="1"/>
</dbReference>
<name>A0A1Y2HFT1_9FUNG</name>
<dbReference type="EMBL" id="MCFL01000036">
    <property type="protein sequence ID" value="ORZ33450.1"/>
    <property type="molecule type" value="Genomic_DNA"/>
</dbReference>
<dbReference type="SMART" id="SM00220">
    <property type="entry name" value="S_TKc"/>
    <property type="match status" value="1"/>
</dbReference>
<dbReference type="InterPro" id="IPR008271">
    <property type="entry name" value="Ser/Thr_kinase_AS"/>
</dbReference>
<evidence type="ECO:0000256" key="6">
    <source>
        <dbReference type="SAM" id="MobiDB-lite"/>
    </source>
</evidence>
<proteinExistence type="predicted"/>
<dbReference type="GO" id="GO:0004674">
    <property type="term" value="F:protein serine/threonine kinase activity"/>
    <property type="evidence" value="ECO:0007669"/>
    <property type="project" value="UniProtKB-EC"/>
</dbReference>
<comment type="caution">
    <text evidence="8">The sequence shown here is derived from an EMBL/GenBank/DDBJ whole genome shotgun (WGS) entry which is preliminary data.</text>
</comment>
<dbReference type="AlphaFoldDB" id="A0A1Y2HFT1"/>
<evidence type="ECO:0000313" key="8">
    <source>
        <dbReference type="EMBL" id="ORZ33450.1"/>
    </source>
</evidence>
<sequence length="451" mass="49027">SLKSNGVLHRDIKPSNIMLDNSRSNLIPKPPEFALITKTRLVQLKVSGDAGSDRGTGEALACASWDSNLLGSLPYMPPEAFVPSIRSHRSSHQTDIWAIGLLLYELMVREHPFVSDLQNDDSARHQVETRIVAGQVPLTEDFEGYSAESKAVLLGMLTKDPSARLTADGALQSRWYQDDTDDLEWLRQQIDSIASFRSSVAQHSPPFATSSSFDNTTLRASPKHAPKSETCSSPARRCDAIPAHHSRQTSPLPRTLTGTKPLQLNDRFVKATSPLATSSANERAVGDLITTNLSVHGLTHSTLVDADTARICTLIQAANLPLASLNKSSREHGHQDVSISTILKRLVQGEFADVDAIVGELTLMAAHMNQAGVANAADCAKVHDLCGQILRAFSSSTSIELATSVSAASRETGGKRYRTVSEESENEENEDTRGFEKADGRRRKRGKGKEN</sequence>
<evidence type="ECO:0000256" key="1">
    <source>
        <dbReference type="ARBA" id="ARBA00012513"/>
    </source>
</evidence>
<feature type="region of interest" description="Disordered" evidence="6">
    <location>
        <begin position="408"/>
        <end position="451"/>
    </location>
</feature>
<evidence type="ECO:0000313" key="9">
    <source>
        <dbReference type="Proteomes" id="UP000193411"/>
    </source>
</evidence>
<keyword evidence="3" id="KW-0547">Nucleotide-binding</keyword>
<gene>
    <name evidence="8" type="ORF">BCR44DRAFT_1462573</name>
</gene>
<evidence type="ECO:0000256" key="5">
    <source>
        <dbReference type="ARBA" id="ARBA00022840"/>
    </source>
</evidence>
<evidence type="ECO:0000256" key="3">
    <source>
        <dbReference type="ARBA" id="ARBA00022741"/>
    </source>
</evidence>
<dbReference type="InterPro" id="IPR050660">
    <property type="entry name" value="NEK_Ser/Thr_kinase"/>
</dbReference>
<keyword evidence="4 8" id="KW-0418">Kinase</keyword>
<dbReference type="SUPFAM" id="SSF56112">
    <property type="entry name" value="Protein kinase-like (PK-like)"/>
    <property type="match status" value="1"/>
</dbReference>
<dbReference type="GO" id="GO:0005524">
    <property type="term" value="F:ATP binding"/>
    <property type="evidence" value="ECO:0007669"/>
    <property type="project" value="UniProtKB-KW"/>
</dbReference>
<keyword evidence="5" id="KW-0067">ATP-binding</keyword>
<evidence type="ECO:0000256" key="4">
    <source>
        <dbReference type="ARBA" id="ARBA00022777"/>
    </source>
</evidence>
<organism evidence="8 9">
    <name type="scientific">Catenaria anguillulae PL171</name>
    <dbReference type="NCBI Taxonomy" id="765915"/>
    <lineage>
        <taxon>Eukaryota</taxon>
        <taxon>Fungi</taxon>
        <taxon>Fungi incertae sedis</taxon>
        <taxon>Blastocladiomycota</taxon>
        <taxon>Blastocladiomycetes</taxon>
        <taxon>Blastocladiales</taxon>
        <taxon>Catenariaceae</taxon>
        <taxon>Catenaria</taxon>
    </lineage>
</organism>